<reference evidence="2" key="1">
    <citation type="journal article" date="2021" name="Proc. Natl. Acad. Sci. U.S.A.">
        <title>Three genomes in the algal genus Volvox reveal the fate of a haploid sex-determining region after a transition to homothallism.</title>
        <authorList>
            <person name="Yamamoto K."/>
            <person name="Hamaji T."/>
            <person name="Kawai-Toyooka H."/>
            <person name="Matsuzaki R."/>
            <person name="Takahashi F."/>
            <person name="Nishimura Y."/>
            <person name="Kawachi M."/>
            <person name="Noguchi H."/>
            <person name="Minakuchi Y."/>
            <person name="Umen J.G."/>
            <person name="Toyoda A."/>
            <person name="Nozaki H."/>
        </authorList>
    </citation>
    <scope>NUCLEOTIDE SEQUENCE</scope>
    <source>
        <strain evidence="2">NIES-3780</strain>
    </source>
</reference>
<proteinExistence type="predicted"/>
<dbReference type="EMBL" id="BNCO01000027">
    <property type="protein sequence ID" value="GIL57386.1"/>
    <property type="molecule type" value="Genomic_DNA"/>
</dbReference>
<feature type="coiled-coil region" evidence="1">
    <location>
        <begin position="143"/>
        <end position="177"/>
    </location>
</feature>
<evidence type="ECO:0000313" key="3">
    <source>
        <dbReference type="Proteomes" id="UP000747399"/>
    </source>
</evidence>
<evidence type="ECO:0000256" key="1">
    <source>
        <dbReference type="SAM" id="Coils"/>
    </source>
</evidence>
<keyword evidence="3" id="KW-1185">Reference proteome</keyword>
<dbReference type="Proteomes" id="UP000747399">
    <property type="component" value="Unassembled WGS sequence"/>
</dbReference>
<comment type="caution">
    <text evidence="2">The sequence shown here is derived from an EMBL/GenBank/DDBJ whole genome shotgun (WGS) entry which is preliminary data.</text>
</comment>
<sequence length="181" mass="20440">MDSELKNLYARAFDTPAGKCFSIIVLGPDGDRNGFDVTVFHARSMRTYIGKGLRAPTRWIKPELWMPLALRALASELQPEGVNFNFDPDTGALSWTWPAREVGMSAGAQQAVMLQRLKDGDAGPLEDMLSTVWESCYRLLVSCRQLDVQLQRQTDSLSRTQRELQDCTDKHKSLVQELHIK</sequence>
<accession>A0A8J4B9V4</accession>
<protein>
    <submittedName>
        <fullName evidence="2">Uncharacterized protein</fullName>
    </submittedName>
</protein>
<keyword evidence="1" id="KW-0175">Coiled coil</keyword>
<dbReference type="AlphaFoldDB" id="A0A8J4B9V4"/>
<gene>
    <name evidence="2" type="ORF">Vafri_12635</name>
</gene>
<name>A0A8J4B9V4_9CHLO</name>
<organism evidence="2 3">
    <name type="scientific">Volvox africanus</name>
    <dbReference type="NCBI Taxonomy" id="51714"/>
    <lineage>
        <taxon>Eukaryota</taxon>
        <taxon>Viridiplantae</taxon>
        <taxon>Chlorophyta</taxon>
        <taxon>core chlorophytes</taxon>
        <taxon>Chlorophyceae</taxon>
        <taxon>CS clade</taxon>
        <taxon>Chlamydomonadales</taxon>
        <taxon>Volvocaceae</taxon>
        <taxon>Volvox</taxon>
    </lineage>
</organism>
<evidence type="ECO:0000313" key="2">
    <source>
        <dbReference type="EMBL" id="GIL57386.1"/>
    </source>
</evidence>